<sequence length="907" mass="104218">MKERNCLILTQYRKDSEYNDFVGKYYHFPATKNKNYLKQFQSLPIEIVYFEPEKNGSGVFYGYGKIEKEPFLDKREPDHYFVEISDYKPFSQPVYFKNEKGTILESILNKDNYNSNNAVRKINPSFLEDLCLDGGIFLNFKADAHLIQVLGEQLISSERVGILELVKNSFDAGASVCKVKIENLPDISDSEELTEFNHLKGPVIIVEDDGKGMDREIIENGWLRPASRIKTNVKEEIRKQKDQALAKGNLGVFNSWLRAYKKSNKGRLPLGEKGVGRFATHRLGRSLTLVTKTKDIDYEYVLQINWDDFDKREDKPVNLDSVGIVLTKRPPSFNYGPGKSGTKLIIYGGREGFSIDKHNIQEIYDSLQTLNSPFTNPFTQKSKSEEKTEFKVVFECPQLKTELKTESIYDLAPPVFTFDALVNNSGIMDYELSFNPPKTLPFVSEKKKSTFDLRTSHGSTFKNNNDEFRDPESGPFFIHVDVWYRVSPWIPSHNVERVSHMLNNYGGIALYRDFVNLFPADWGANYDWLTLSKRHIQKGSNLSYYNMYGYVEVFQESSLDLIDKTDRQGLLENKAFKELTLLIKNIIENFIENDFKERRDNFTNLRQNVARDPEVVEKIGTESSRLVDEILKKYNISKDPSDILSSYGETKIEKEQKLTGLKNSLSNLEKSVKQIRQIEESLVENAGFGLSAAIAIHELAKVTGNFYTGINQLIKADRLDKSKLEDLKDAASSLKSELKNLSPLRSIRNESVKSFSISRSIKYASEFYKRTFAKLNIQFKFNETEDFQLLERFGTVCQIFTNLIDNSCYWLDVDTKNKNKIIQVILNKEDRTIIFADNGPGIDNSIMPYLYQAGASLKSPPSGLGLYICQYYMNRMKGQIGLINERNRIKEMKGAQFILDFSRVPEE</sequence>
<dbReference type="Proteomes" id="UP000189337">
    <property type="component" value="Unassembled WGS sequence"/>
</dbReference>
<evidence type="ECO:0000313" key="3">
    <source>
        <dbReference type="EMBL" id="ONF90887.1"/>
    </source>
</evidence>
<comment type="caution">
    <text evidence="3">The sequence shown here is derived from an EMBL/GenBank/DDBJ whole genome shotgun (WGS) entry which is preliminary data.</text>
</comment>
<evidence type="ECO:0000313" key="4">
    <source>
        <dbReference type="Proteomes" id="UP000189337"/>
    </source>
</evidence>
<dbReference type="RefSeq" id="WP_076638004.1">
    <property type="nucleotide sequence ID" value="NZ_MTSU01000032.1"/>
</dbReference>
<feature type="domain" description="Histidine kinase/HSP90-like ATPase" evidence="2">
    <location>
        <begin position="791"/>
        <end position="905"/>
    </location>
</feature>
<dbReference type="InterPro" id="IPR036890">
    <property type="entry name" value="HATPase_C_sf"/>
</dbReference>
<dbReference type="Gene3D" id="3.30.565.10">
    <property type="entry name" value="Histidine kinase-like ATPase, C-terminal domain"/>
    <property type="match status" value="2"/>
</dbReference>
<gene>
    <name evidence="3" type="ORF">BWD14_19120</name>
</gene>
<dbReference type="Pfam" id="PF13589">
    <property type="entry name" value="HATPase_c_3"/>
    <property type="match status" value="1"/>
</dbReference>
<keyword evidence="3" id="KW-0067">ATP-binding</keyword>
<dbReference type="AlphaFoldDB" id="A0AB73MKL1"/>
<dbReference type="Pfam" id="PF02518">
    <property type="entry name" value="HATPase_c"/>
    <property type="match status" value="1"/>
</dbReference>
<evidence type="ECO:0000259" key="2">
    <source>
        <dbReference type="SMART" id="SM00387"/>
    </source>
</evidence>
<organism evidence="3 4">
    <name type="scientific">Leptospira santarosai</name>
    <dbReference type="NCBI Taxonomy" id="28183"/>
    <lineage>
        <taxon>Bacteria</taxon>
        <taxon>Pseudomonadati</taxon>
        <taxon>Spirochaetota</taxon>
        <taxon>Spirochaetia</taxon>
        <taxon>Leptospirales</taxon>
        <taxon>Leptospiraceae</taxon>
        <taxon>Leptospira</taxon>
    </lineage>
</organism>
<dbReference type="SMART" id="SM00387">
    <property type="entry name" value="HATPase_c"/>
    <property type="match status" value="1"/>
</dbReference>
<keyword evidence="3" id="KW-0547">Nucleotide-binding</keyword>
<name>A0AB73MKL1_9LEPT</name>
<dbReference type="SUPFAM" id="SSF55874">
    <property type="entry name" value="ATPase domain of HSP90 chaperone/DNA topoisomerase II/histidine kinase"/>
    <property type="match status" value="2"/>
</dbReference>
<keyword evidence="1" id="KW-0175">Coiled coil</keyword>
<protein>
    <submittedName>
        <fullName evidence="3">ATP-binding protein</fullName>
    </submittedName>
</protein>
<proteinExistence type="predicted"/>
<accession>A0AB73MKL1</accession>
<feature type="coiled-coil region" evidence="1">
    <location>
        <begin position="651"/>
        <end position="685"/>
    </location>
</feature>
<reference evidence="3 4" key="1">
    <citation type="submission" date="2017-01" db="EMBL/GenBank/DDBJ databases">
        <title>Comparative genomic analysis of Brazilian Leptospira santarosai.</title>
        <authorList>
            <person name="Moreno L.Z."/>
            <person name="Miraglia F."/>
            <person name="Kremer F.S."/>
            <person name="Eslabao M.R."/>
            <person name="Lilenbaum W."/>
            <person name="Dellagostin O.A."/>
            <person name="Moreno A.M."/>
        </authorList>
    </citation>
    <scope>NUCLEOTIDE SEQUENCE [LARGE SCALE GENOMIC DNA]</scope>
    <source>
        <strain evidence="3 4">M52/8-19</strain>
    </source>
</reference>
<dbReference type="InterPro" id="IPR003594">
    <property type="entry name" value="HATPase_dom"/>
</dbReference>
<evidence type="ECO:0000256" key="1">
    <source>
        <dbReference type="SAM" id="Coils"/>
    </source>
</evidence>
<dbReference type="GO" id="GO:0005524">
    <property type="term" value="F:ATP binding"/>
    <property type="evidence" value="ECO:0007669"/>
    <property type="project" value="UniProtKB-KW"/>
</dbReference>
<dbReference type="EMBL" id="MTSU01000032">
    <property type="protein sequence ID" value="ONF90887.1"/>
    <property type="molecule type" value="Genomic_DNA"/>
</dbReference>